<evidence type="ECO:0000259" key="1">
    <source>
        <dbReference type="PROSITE" id="PS50181"/>
    </source>
</evidence>
<dbReference type="InterPro" id="IPR001810">
    <property type="entry name" value="F-box_dom"/>
</dbReference>
<reference evidence="2 3" key="1">
    <citation type="submission" date="2024-03" db="EMBL/GenBank/DDBJ databases">
        <authorList>
            <person name="Martinez-Hernandez J."/>
        </authorList>
    </citation>
    <scope>NUCLEOTIDE SEQUENCE [LARGE SCALE GENOMIC DNA]</scope>
</reference>
<dbReference type="SUPFAM" id="SSF81383">
    <property type="entry name" value="F-box domain"/>
    <property type="match status" value="1"/>
</dbReference>
<dbReference type="Proteomes" id="UP001497480">
    <property type="component" value="Unassembled WGS sequence"/>
</dbReference>
<evidence type="ECO:0000313" key="3">
    <source>
        <dbReference type="Proteomes" id="UP001497480"/>
    </source>
</evidence>
<dbReference type="EMBL" id="CAXHTB010000026">
    <property type="protein sequence ID" value="CAL0334831.1"/>
    <property type="molecule type" value="Genomic_DNA"/>
</dbReference>
<feature type="domain" description="F-box" evidence="1">
    <location>
        <begin position="36"/>
        <end position="83"/>
    </location>
</feature>
<dbReference type="PANTHER" id="PTHR38926:SF2">
    <property type="entry name" value="F-BOX_LRR-REPEAT PROTEIN 21-RELATED"/>
    <property type="match status" value="1"/>
</dbReference>
<dbReference type="PROSITE" id="PS50181">
    <property type="entry name" value="FBOX"/>
    <property type="match status" value="1"/>
</dbReference>
<protein>
    <recommendedName>
        <fullName evidence="1">F-box domain-containing protein</fullName>
    </recommendedName>
</protein>
<organism evidence="2 3">
    <name type="scientific">Lupinus luteus</name>
    <name type="common">European yellow lupine</name>
    <dbReference type="NCBI Taxonomy" id="3873"/>
    <lineage>
        <taxon>Eukaryota</taxon>
        <taxon>Viridiplantae</taxon>
        <taxon>Streptophyta</taxon>
        <taxon>Embryophyta</taxon>
        <taxon>Tracheophyta</taxon>
        <taxon>Spermatophyta</taxon>
        <taxon>Magnoliopsida</taxon>
        <taxon>eudicotyledons</taxon>
        <taxon>Gunneridae</taxon>
        <taxon>Pentapetalae</taxon>
        <taxon>rosids</taxon>
        <taxon>fabids</taxon>
        <taxon>Fabales</taxon>
        <taxon>Fabaceae</taxon>
        <taxon>Papilionoideae</taxon>
        <taxon>50 kb inversion clade</taxon>
        <taxon>genistoids sensu lato</taxon>
        <taxon>core genistoids</taxon>
        <taxon>Genisteae</taxon>
        <taxon>Lupinus</taxon>
    </lineage>
</organism>
<dbReference type="Gene3D" id="1.20.1280.50">
    <property type="match status" value="1"/>
</dbReference>
<keyword evidence="3" id="KW-1185">Reference proteome</keyword>
<evidence type="ECO:0000313" key="2">
    <source>
        <dbReference type="EMBL" id="CAL0334831.1"/>
    </source>
</evidence>
<gene>
    <name evidence="2" type="ORF">LLUT_LOCUS35891</name>
</gene>
<dbReference type="AlphaFoldDB" id="A0AAV1YN59"/>
<proteinExistence type="predicted"/>
<accession>A0AAV1YN59</accession>
<dbReference type="CDD" id="cd22164">
    <property type="entry name" value="F-box_AtSKIP19-like"/>
    <property type="match status" value="1"/>
</dbReference>
<dbReference type="InterPro" id="IPR036047">
    <property type="entry name" value="F-box-like_dom_sf"/>
</dbReference>
<comment type="caution">
    <text evidence="2">The sequence shown here is derived from an EMBL/GenBank/DDBJ whole genome shotgun (WGS) entry which is preliminary data.</text>
</comment>
<dbReference type="PANTHER" id="PTHR38926">
    <property type="entry name" value="F-BOX DOMAIN CONTAINING PROTEIN, EXPRESSED"/>
    <property type="match status" value="1"/>
</dbReference>
<name>A0AAV1YN59_LUPLU</name>
<sequence length="141" mass="16373">MGFCPYLRPFKFPKPPMETVTVKEEEEGEEGLASTYPNWLDLPRDITAMILHKLGIIEILLNAQNVCQEWRKICNEPSMWRTLEMTTAHNSYYFLYDVVKMFHHAVHLSCGHLKSITIEFIAGSETVLIYDPDSFECEDPE</sequence>
<dbReference type="Pfam" id="PF12937">
    <property type="entry name" value="F-box-like"/>
    <property type="match status" value="1"/>
</dbReference>